<keyword evidence="1" id="KW-0472">Membrane</keyword>
<dbReference type="RefSeq" id="WP_138192657.1">
    <property type="nucleotide sequence ID" value="NZ_VBWP01000017.1"/>
</dbReference>
<dbReference type="Proteomes" id="UP000306912">
    <property type="component" value="Unassembled WGS sequence"/>
</dbReference>
<keyword evidence="1" id="KW-0812">Transmembrane</keyword>
<reference evidence="2 3" key="1">
    <citation type="submission" date="2019-05" db="EMBL/GenBank/DDBJ databases">
        <title>Culicoidintestinum kansasii gen. nov., sp. nov. from the gastrointestinal tract of the biting midge, Culicoides sonorensis.</title>
        <authorList>
            <person name="Neupane S."/>
            <person name="Ghosh A."/>
            <person name="Gunther S."/>
            <person name="Martin K."/>
            <person name="Zurek L."/>
        </authorList>
    </citation>
    <scope>NUCLEOTIDE SEQUENCE [LARGE SCALE GENOMIC DNA]</scope>
    <source>
        <strain evidence="2 3">CS-1</strain>
    </source>
</reference>
<organism evidence="2 3">
    <name type="scientific">Culicoidibacter larvae</name>
    <dbReference type="NCBI Taxonomy" id="2579976"/>
    <lineage>
        <taxon>Bacteria</taxon>
        <taxon>Bacillati</taxon>
        <taxon>Bacillota</taxon>
        <taxon>Culicoidibacteria</taxon>
        <taxon>Culicoidibacterales</taxon>
        <taxon>Culicoidibacteraceae</taxon>
        <taxon>Culicoidibacter</taxon>
    </lineage>
</organism>
<feature type="transmembrane region" description="Helical" evidence="1">
    <location>
        <begin position="36"/>
        <end position="59"/>
    </location>
</feature>
<dbReference type="EMBL" id="VBWP01000017">
    <property type="protein sequence ID" value="TLG71086.1"/>
    <property type="molecule type" value="Genomic_DNA"/>
</dbReference>
<comment type="caution">
    <text evidence="2">The sequence shown here is derived from an EMBL/GenBank/DDBJ whole genome shotgun (WGS) entry which is preliminary data.</text>
</comment>
<feature type="transmembrane region" description="Helical" evidence="1">
    <location>
        <begin position="12"/>
        <end position="30"/>
    </location>
</feature>
<name>A0A5R8Q6S5_9FIRM</name>
<evidence type="ECO:0000256" key="1">
    <source>
        <dbReference type="SAM" id="Phobius"/>
    </source>
</evidence>
<protein>
    <submittedName>
        <fullName evidence="2">Uncharacterized protein</fullName>
    </submittedName>
</protein>
<evidence type="ECO:0000313" key="2">
    <source>
        <dbReference type="EMBL" id="TLG71086.1"/>
    </source>
</evidence>
<keyword evidence="3" id="KW-1185">Reference proteome</keyword>
<proteinExistence type="predicted"/>
<dbReference type="AlphaFoldDB" id="A0A5R8Q6S5"/>
<sequence length="71" mass="8042">MEKKLRNWTNAMSIVGITISLLSIFMTYIPGFTMRFIQTSLAASGVTLTVISLLLKLFVINNKQKSIEQEF</sequence>
<keyword evidence="1" id="KW-1133">Transmembrane helix</keyword>
<dbReference type="InParanoid" id="A0A5R8Q6S5"/>
<evidence type="ECO:0000313" key="3">
    <source>
        <dbReference type="Proteomes" id="UP000306912"/>
    </source>
</evidence>
<accession>A0A5R8Q6S5</accession>
<gene>
    <name evidence="2" type="ORF">FEZ08_11790</name>
</gene>